<dbReference type="GO" id="GO:0003951">
    <property type="term" value="F:NAD+ kinase activity"/>
    <property type="evidence" value="ECO:0007669"/>
    <property type="project" value="InterPro"/>
</dbReference>
<accession>A0A2S0MIK9</accession>
<evidence type="ECO:0000313" key="2">
    <source>
        <dbReference type="Proteomes" id="UP000239709"/>
    </source>
</evidence>
<dbReference type="InterPro" id="IPR017437">
    <property type="entry name" value="ATP-NAD_kinase_PpnK-typ_C"/>
</dbReference>
<keyword evidence="1" id="KW-0418">Kinase</keyword>
<organism evidence="1 2">
    <name type="scientific">Ottowia oryzae</name>
    <dbReference type="NCBI Taxonomy" id="2109914"/>
    <lineage>
        <taxon>Bacteria</taxon>
        <taxon>Pseudomonadati</taxon>
        <taxon>Pseudomonadota</taxon>
        <taxon>Betaproteobacteria</taxon>
        <taxon>Burkholderiales</taxon>
        <taxon>Comamonadaceae</taxon>
        <taxon>Ottowia</taxon>
    </lineage>
</organism>
<evidence type="ECO:0000313" key="1">
    <source>
        <dbReference type="EMBL" id="AVO35734.1"/>
    </source>
</evidence>
<gene>
    <name evidence="1" type="ORF">C6570_17025</name>
</gene>
<reference evidence="1 2" key="1">
    <citation type="submission" date="2018-03" db="EMBL/GenBank/DDBJ databases">
        <title>Genome sequencing of Ottowia sp.</title>
        <authorList>
            <person name="Kim S.-J."/>
            <person name="Heo J."/>
            <person name="Kwon S.-W."/>
        </authorList>
    </citation>
    <scope>NUCLEOTIDE SEQUENCE [LARGE SCALE GENOMIC DNA]</scope>
    <source>
        <strain evidence="1 2">KADR8-3</strain>
    </source>
</reference>
<keyword evidence="1" id="KW-0808">Transferase</keyword>
<protein>
    <submittedName>
        <fullName evidence="1">Sugar kinase</fullName>
    </submittedName>
</protein>
<dbReference type="GO" id="GO:0019674">
    <property type="term" value="P:NAD+ metabolic process"/>
    <property type="evidence" value="ECO:0007669"/>
    <property type="project" value="InterPro"/>
</dbReference>
<keyword evidence="2" id="KW-1185">Reference proteome</keyword>
<dbReference type="RefSeq" id="WP_106704280.1">
    <property type="nucleotide sequence ID" value="NZ_CP027666.1"/>
</dbReference>
<proteinExistence type="predicted"/>
<dbReference type="Gene3D" id="3.40.50.10330">
    <property type="entry name" value="Probable inorganic polyphosphate/atp-NAD kinase, domain 1"/>
    <property type="match status" value="1"/>
</dbReference>
<dbReference type="EMBL" id="CP027666">
    <property type="protein sequence ID" value="AVO35734.1"/>
    <property type="molecule type" value="Genomic_DNA"/>
</dbReference>
<dbReference type="Gene3D" id="2.60.200.30">
    <property type="entry name" value="Probable inorganic polyphosphate/atp-NAD kinase, domain 2"/>
    <property type="match status" value="1"/>
</dbReference>
<sequence length="312" mass="33827">MSEQARRRVVLVTRKTRLRDLIERHNTLAQARFYVEHLQADFADYVLEDERYARAHAQAMQALAAWGRYQVVERALLPNFVFSASDIVVALGQDGLVANTLKYLDKGQPLVGLNPDTARWDGVLLPFEAPQLADVLRRTDQGSAAVRSVTMAEARLSDGQRLLAVNDFFVGPRSHTSALYELKLGGRSELQSSSGVIVSTGMGSTAWIKSVVTGSVAVADALGHRQPCAFEPLPWGAPELLYAVREPFPSRHSQATLVFGRVSGHAPLTVRSRMADGGVIFSDGMEADFLRFGAGVEAVIAPSAISGQLVVG</sequence>
<dbReference type="OrthoDB" id="1889537at2"/>
<dbReference type="InterPro" id="IPR017438">
    <property type="entry name" value="ATP-NAD_kinase_N"/>
</dbReference>
<dbReference type="Proteomes" id="UP000239709">
    <property type="component" value="Chromosome"/>
</dbReference>
<dbReference type="AlphaFoldDB" id="A0A2S0MIK9"/>
<dbReference type="InterPro" id="IPR016064">
    <property type="entry name" value="NAD/diacylglycerol_kinase_sf"/>
</dbReference>
<name>A0A2S0MIK9_9BURK</name>
<dbReference type="KEGG" id="otk:C6570_17025"/>
<dbReference type="SUPFAM" id="SSF111331">
    <property type="entry name" value="NAD kinase/diacylglycerol kinase-like"/>
    <property type="match status" value="1"/>
</dbReference>